<dbReference type="EMBL" id="ARYC01017408">
    <property type="protein sequence ID" value="KEJ82539.1"/>
    <property type="molecule type" value="Genomic_DNA"/>
</dbReference>
<dbReference type="AlphaFoldDB" id="A0A073HYQ0"/>
<evidence type="ECO:0000259" key="1">
    <source>
        <dbReference type="Pfam" id="PF19263"/>
    </source>
</evidence>
<dbReference type="SUPFAM" id="SSF52540">
    <property type="entry name" value="P-loop containing nucleoside triphosphate hydrolases"/>
    <property type="match status" value="1"/>
</dbReference>
<evidence type="ECO:0000313" key="2">
    <source>
        <dbReference type="EMBL" id="KEJ82539.1"/>
    </source>
</evidence>
<comment type="caution">
    <text evidence="2">The sequence shown here is derived from an EMBL/GenBank/DDBJ whole genome shotgun (WGS) entry which is preliminary data.</text>
</comment>
<keyword evidence="3" id="KW-1185">Reference proteome</keyword>
<name>A0A073HYQ0_9SPIT</name>
<organism evidence="2 3">
    <name type="scientific">Oxytricha trifallax</name>
    <dbReference type="NCBI Taxonomy" id="1172189"/>
    <lineage>
        <taxon>Eukaryota</taxon>
        <taxon>Sar</taxon>
        <taxon>Alveolata</taxon>
        <taxon>Ciliophora</taxon>
        <taxon>Intramacronucleata</taxon>
        <taxon>Spirotrichea</taxon>
        <taxon>Stichotrichia</taxon>
        <taxon>Sporadotrichida</taxon>
        <taxon>Oxytrichidae</taxon>
        <taxon>Oxytrichinae</taxon>
        <taxon>Oxytricha</taxon>
    </lineage>
</organism>
<dbReference type="Proteomes" id="UP000053232">
    <property type="component" value="Unassembled WGS sequence"/>
</dbReference>
<accession>A0A073HYQ0</accession>
<dbReference type="Pfam" id="PF19263">
    <property type="entry name" value="DUF5906"/>
    <property type="match status" value="1"/>
</dbReference>
<reference evidence="3" key="1">
    <citation type="journal article" date="2014" name="Cell">
        <title>The Architecture of a Scrambled Genome Reveals Massive Levels of Genomic Rearrangement during Development.</title>
        <authorList>
            <person name="Chen X."/>
            <person name="Bracht J.R."/>
            <person name="Goldman A.D."/>
            <person name="Dolzhenko E."/>
            <person name="Clay D.M."/>
            <person name="Swart E.C."/>
            <person name="Perlman D.H."/>
            <person name="Doak T.G."/>
            <person name="Stuart A."/>
            <person name="Amemiya C.T."/>
            <person name="Sebra R.P."/>
            <person name="Landweber L.F."/>
        </authorList>
    </citation>
    <scope>NUCLEOTIDE SEQUENCE [LARGE SCALE GENOMIC DNA]</scope>
    <source>
        <strain evidence="3">JRB310</strain>
    </source>
</reference>
<feature type="domain" description="NrS-1 polymerase-like helicase" evidence="1">
    <location>
        <begin position="28"/>
        <end position="131"/>
    </location>
</feature>
<evidence type="ECO:0000313" key="3">
    <source>
        <dbReference type="Proteomes" id="UP000053232"/>
    </source>
</evidence>
<proteinExistence type="predicted"/>
<sequence length="216" mass="25852">MLYFDAVDKLYKVIFRKCQEKVNVIWFFGEPNTGKTTMAKYIRKIFITEDFRVLNKSFCMESSTTHSKPQLVIMDEIKRDLFYDSEKIDDLKRFFEGEGYPVNLKYKQPVVRFQQCQVIAISNTLPFNQMSDLDRKQFETRMLKAEFTPEMLRADEKFPFSEVELAIYFREHLIENGNSQMLVDEETELCNTYVERNDLEINREEKMAQEEEQKSE</sequence>
<gene>
    <name evidence="2" type="ORF">OXYTRIMIC_522</name>
</gene>
<dbReference type="InterPro" id="IPR027417">
    <property type="entry name" value="P-loop_NTPase"/>
</dbReference>
<protein>
    <recommendedName>
        <fullName evidence="1">NrS-1 polymerase-like helicase domain-containing protein</fullName>
    </recommendedName>
</protein>
<dbReference type="InterPro" id="IPR045455">
    <property type="entry name" value="NrS-1_pol-like_helicase"/>
</dbReference>
<dbReference type="Gene3D" id="3.40.50.300">
    <property type="entry name" value="P-loop containing nucleotide triphosphate hydrolases"/>
    <property type="match status" value="1"/>
</dbReference>